<name>A0AC34RD27_9BILA</name>
<protein>
    <submittedName>
        <fullName evidence="2">Uncharacterized protein</fullName>
    </submittedName>
</protein>
<sequence>MSDIPENAPESCPGTGSENAGKASGCAGCPNQKVCASGEKPVDPNIDEIRARMSEIKHKERVQQQNLGKFNKKTKEDEMKENIVKFLTSIRSVTISDAKSLIGSFGTLKNISQASKMDLTACPGLGPVKADNV</sequence>
<proteinExistence type="predicted"/>
<organism evidence="1 2">
    <name type="scientific">Panagrolaimus sp. JU765</name>
    <dbReference type="NCBI Taxonomy" id="591449"/>
    <lineage>
        <taxon>Eukaryota</taxon>
        <taxon>Metazoa</taxon>
        <taxon>Ecdysozoa</taxon>
        <taxon>Nematoda</taxon>
        <taxon>Chromadorea</taxon>
        <taxon>Rhabditida</taxon>
        <taxon>Tylenchina</taxon>
        <taxon>Panagrolaimomorpha</taxon>
        <taxon>Panagrolaimoidea</taxon>
        <taxon>Panagrolaimidae</taxon>
        <taxon>Panagrolaimus</taxon>
    </lineage>
</organism>
<evidence type="ECO:0000313" key="2">
    <source>
        <dbReference type="WBParaSite" id="JU765_v2.g5643.t1"/>
    </source>
</evidence>
<reference evidence="2" key="1">
    <citation type="submission" date="2022-11" db="UniProtKB">
        <authorList>
            <consortium name="WormBaseParasite"/>
        </authorList>
    </citation>
    <scope>IDENTIFICATION</scope>
</reference>
<dbReference type="WBParaSite" id="JU765_v2.g5643.t1">
    <property type="protein sequence ID" value="JU765_v2.g5643.t1"/>
    <property type="gene ID" value="JU765_v2.g5643"/>
</dbReference>
<evidence type="ECO:0000313" key="1">
    <source>
        <dbReference type="Proteomes" id="UP000887576"/>
    </source>
</evidence>
<accession>A0AC34RD27</accession>
<dbReference type="Proteomes" id="UP000887576">
    <property type="component" value="Unplaced"/>
</dbReference>